<feature type="signal peptide" evidence="1">
    <location>
        <begin position="1"/>
        <end position="20"/>
    </location>
</feature>
<sequence>MKKVLFTLAASVLFTTIVSANNNPKSPVSMAAYKTADAEGVKLVVVNSVAENVTVKIKDANGRVIFTDVIRNEEKFTRKYVFAPELKNNDYTIEVANSQGTASQSVTL</sequence>
<reference evidence="2" key="1">
    <citation type="submission" date="2023-05" db="EMBL/GenBank/DDBJ databases">
        <authorList>
            <person name="Zhang X."/>
        </authorList>
    </citation>
    <scope>NUCLEOTIDE SEQUENCE</scope>
    <source>
        <strain evidence="2">BD1B2-1</strain>
    </source>
</reference>
<keyword evidence="1" id="KW-0732">Signal</keyword>
<feature type="chain" id="PRO_5042063910" description="DUF3244 domain-containing protein" evidence="1">
    <location>
        <begin position="21"/>
        <end position="108"/>
    </location>
</feature>
<dbReference type="AlphaFoldDB" id="A0AAE3R0T4"/>
<protein>
    <recommendedName>
        <fullName evidence="4">DUF3244 domain-containing protein</fullName>
    </recommendedName>
</protein>
<organism evidence="2 3">
    <name type="scientific">Xanthocytophaga agilis</name>
    <dbReference type="NCBI Taxonomy" id="3048010"/>
    <lineage>
        <taxon>Bacteria</taxon>
        <taxon>Pseudomonadati</taxon>
        <taxon>Bacteroidota</taxon>
        <taxon>Cytophagia</taxon>
        <taxon>Cytophagales</taxon>
        <taxon>Rhodocytophagaceae</taxon>
        <taxon>Xanthocytophaga</taxon>
    </lineage>
</organism>
<dbReference type="EMBL" id="JASJOU010000001">
    <property type="protein sequence ID" value="MDJ1499542.1"/>
    <property type="molecule type" value="Genomic_DNA"/>
</dbReference>
<dbReference type="Proteomes" id="UP001232063">
    <property type="component" value="Unassembled WGS sequence"/>
</dbReference>
<proteinExistence type="predicted"/>
<evidence type="ECO:0000313" key="2">
    <source>
        <dbReference type="EMBL" id="MDJ1499542.1"/>
    </source>
</evidence>
<comment type="caution">
    <text evidence="2">The sequence shown here is derived from an EMBL/GenBank/DDBJ whole genome shotgun (WGS) entry which is preliminary data.</text>
</comment>
<dbReference type="RefSeq" id="WP_314509072.1">
    <property type="nucleotide sequence ID" value="NZ_JASJOU010000001.1"/>
</dbReference>
<evidence type="ECO:0000256" key="1">
    <source>
        <dbReference type="SAM" id="SignalP"/>
    </source>
</evidence>
<gene>
    <name evidence="2" type="ORF">QNI22_02740</name>
</gene>
<accession>A0AAE3R0T4</accession>
<name>A0AAE3R0T4_9BACT</name>
<evidence type="ECO:0000313" key="3">
    <source>
        <dbReference type="Proteomes" id="UP001232063"/>
    </source>
</evidence>
<keyword evidence="3" id="KW-1185">Reference proteome</keyword>
<evidence type="ECO:0008006" key="4">
    <source>
        <dbReference type="Google" id="ProtNLM"/>
    </source>
</evidence>